<name>A0A545UIW2_9GAMM</name>
<feature type="transmembrane region" description="Helical" evidence="1">
    <location>
        <begin position="79"/>
        <end position="102"/>
    </location>
</feature>
<dbReference type="Proteomes" id="UP000315439">
    <property type="component" value="Unassembled WGS sequence"/>
</dbReference>
<evidence type="ECO:0000313" key="2">
    <source>
        <dbReference type="EMBL" id="TQV89414.1"/>
    </source>
</evidence>
<proteinExistence type="predicted"/>
<keyword evidence="3" id="KW-1185">Reference proteome</keyword>
<keyword evidence="1" id="KW-0472">Membrane</keyword>
<dbReference type="AlphaFoldDB" id="A0A545UIW2"/>
<organism evidence="2 3">
    <name type="scientific">Aliikangiella coralliicola</name>
    <dbReference type="NCBI Taxonomy" id="2592383"/>
    <lineage>
        <taxon>Bacteria</taxon>
        <taxon>Pseudomonadati</taxon>
        <taxon>Pseudomonadota</taxon>
        <taxon>Gammaproteobacteria</taxon>
        <taxon>Oceanospirillales</taxon>
        <taxon>Pleioneaceae</taxon>
        <taxon>Aliikangiella</taxon>
    </lineage>
</organism>
<keyword evidence="1" id="KW-1133">Transmembrane helix</keyword>
<feature type="transmembrane region" description="Helical" evidence="1">
    <location>
        <begin position="7"/>
        <end position="28"/>
    </location>
</feature>
<sequence length="137" mass="14882">MMKIDNLGKVYTAIMAIYFVVSGFNALMDIDSKLARIGLSAVDLDGKVAFILIYCSLMVGIGIALALIFYFSKTWIYSAILAVTIVSSFIAFRLLGSIMLGAMSSTQISFILVELIEVAVGLLLIIKSRQVPRVYAG</sequence>
<gene>
    <name evidence="2" type="ORF">FLL46_00595</name>
</gene>
<feature type="transmembrane region" description="Helical" evidence="1">
    <location>
        <begin position="48"/>
        <end position="72"/>
    </location>
</feature>
<dbReference type="OrthoDB" id="9554189at2"/>
<evidence type="ECO:0000313" key="3">
    <source>
        <dbReference type="Proteomes" id="UP000315439"/>
    </source>
</evidence>
<evidence type="ECO:0000256" key="1">
    <source>
        <dbReference type="SAM" id="Phobius"/>
    </source>
</evidence>
<dbReference type="RefSeq" id="WP_142891478.1">
    <property type="nucleotide sequence ID" value="NZ_ML660160.1"/>
</dbReference>
<dbReference type="EMBL" id="VIKS01000001">
    <property type="protein sequence ID" value="TQV89414.1"/>
    <property type="molecule type" value="Genomic_DNA"/>
</dbReference>
<keyword evidence="1" id="KW-0812">Transmembrane</keyword>
<accession>A0A545UIW2</accession>
<feature type="transmembrane region" description="Helical" evidence="1">
    <location>
        <begin position="108"/>
        <end position="126"/>
    </location>
</feature>
<comment type="caution">
    <text evidence="2">The sequence shown here is derived from an EMBL/GenBank/DDBJ whole genome shotgun (WGS) entry which is preliminary data.</text>
</comment>
<evidence type="ECO:0008006" key="4">
    <source>
        <dbReference type="Google" id="ProtNLM"/>
    </source>
</evidence>
<protein>
    <recommendedName>
        <fullName evidence="4">DUF4345 domain-containing protein</fullName>
    </recommendedName>
</protein>
<reference evidence="2 3" key="1">
    <citation type="submission" date="2019-07" db="EMBL/GenBank/DDBJ databases">
        <title>Draft genome for Aliikangiella sp. M105.</title>
        <authorList>
            <person name="Wang G."/>
        </authorList>
    </citation>
    <scope>NUCLEOTIDE SEQUENCE [LARGE SCALE GENOMIC DNA]</scope>
    <source>
        <strain evidence="2 3">M105</strain>
    </source>
</reference>